<gene>
    <name evidence="11" type="ORF">EW145_g2441</name>
</gene>
<comment type="pathway">
    <text evidence="2">Secondary metabolite biosynthesis.</text>
</comment>
<comment type="similarity">
    <text evidence="3 10">Belongs to the cytochrome P450 family.</text>
</comment>
<dbReference type="CDD" id="cd11065">
    <property type="entry name" value="CYP64-like"/>
    <property type="match status" value="1"/>
</dbReference>
<dbReference type="EMBL" id="SGPK01000085">
    <property type="protein sequence ID" value="THH08835.1"/>
    <property type="molecule type" value="Genomic_DNA"/>
</dbReference>
<dbReference type="GO" id="GO:0004497">
    <property type="term" value="F:monooxygenase activity"/>
    <property type="evidence" value="ECO:0007669"/>
    <property type="project" value="UniProtKB-KW"/>
</dbReference>
<dbReference type="GO" id="GO:0005506">
    <property type="term" value="F:iron ion binding"/>
    <property type="evidence" value="ECO:0007669"/>
    <property type="project" value="InterPro"/>
</dbReference>
<comment type="caution">
    <text evidence="11">The sequence shown here is derived from an EMBL/GenBank/DDBJ whole genome shotgun (WGS) entry which is preliminary data.</text>
</comment>
<sequence length="423" mass="48527">MGWEFTLPVLRYGNRFRKHRRMMQQHLGHQAVTSFRPMQEDQVRKFLGHLLAKPDNFISHIHRLVAGMIILITYGHEVESDDDALAGLVERVMYMTASAGSVGTTLMDLLPILRHIPAWVPGMGLKRLALEIRQVVDKVMVVPFSEVKEEKASGTARPSIVANLLDEYEEMNVVDHEHEEDIMVFGMTIYSAGIDTTKSTMTTFFMMMTLYPEVVKRAQAEIDSVIGTDRLPALEDRRRLPYIDCILRELYRIQPPLPLGFPHSSTRTEDYRGWTIPNGSMAIANIWQMMRDEKVFPDPDMFSPERHINRMTAKREFALDGDGEYIDDDSDLTVEEDPSSIVFGFGRRVCPGKFFVDTVLWMTMAKVLASFDIKPYIDPVTKLEELPLFEFENDAICYPKPFKCTIVPRSAKHSQMIQAEVRE</sequence>
<dbReference type="GO" id="GO:0020037">
    <property type="term" value="F:heme binding"/>
    <property type="evidence" value="ECO:0007669"/>
    <property type="project" value="InterPro"/>
</dbReference>
<keyword evidence="5 9" id="KW-0479">Metal-binding</keyword>
<keyword evidence="8 10" id="KW-0503">Monooxygenase</keyword>
<evidence type="ECO:0000256" key="6">
    <source>
        <dbReference type="ARBA" id="ARBA00023002"/>
    </source>
</evidence>
<keyword evidence="4 9" id="KW-0349">Heme</keyword>
<evidence type="ECO:0000256" key="4">
    <source>
        <dbReference type="ARBA" id="ARBA00022617"/>
    </source>
</evidence>
<comment type="cofactor">
    <cofactor evidence="1 9">
        <name>heme</name>
        <dbReference type="ChEBI" id="CHEBI:30413"/>
    </cofactor>
</comment>
<evidence type="ECO:0000256" key="8">
    <source>
        <dbReference type="ARBA" id="ARBA00023033"/>
    </source>
</evidence>
<dbReference type="PRINTS" id="PR00385">
    <property type="entry name" value="P450"/>
</dbReference>
<proteinExistence type="inferred from homology"/>
<evidence type="ECO:0000256" key="3">
    <source>
        <dbReference type="ARBA" id="ARBA00010617"/>
    </source>
</evidence>
<feature type="binding site" description="axial binding residue" evidence="9">
    <location>
        <position position="350"/>
    </location>
    <ligand>
        <name>heme</name>
        <dbReference type="ChEBI" id="CHEBI:30413"/>
    </ligand>
    <ligandPart>
        <name>Fe</name>
        <dbReference type="ChEBI" id="CHEBI:18248"/>
    </ligandPart>
</feature>
<dbReference type="Proteomes" id="UP000308199">
    <property type="component" value="Unassembled WGS sequence"/>
</dbReference>
<evidence type="ECO:0000256" key="1">
    <source>
        <dbReference type="ARBA" id="ARBA00001971"/>
    </source>
</evidence>
<dbReference type="InterPro" id="IPR050364">
    <property type="entry name" value="Cytochrome_P450_fung"/>
</dbReference>
<evidence type="ECO:0000313" key="11">
    <source>
        <dbReference type="EMBL" id="THH08835.1"/>
    </source>
</evidence>
<dbReference type="GO" id="GO:0016705">
    <property type="term" value="F:oxidoreductase activity, acting on paired donors, with incorporation or reduction of molecular oxygen"/>
    <property type="evidence" value="ECO:0007669"/>
    <property type="project" value="InterPro"/>
</dbReference>
<evidence type="ECO:0000256" key="5">
    <source>
        <dbReference type="ARBA" id="ARBA00022723"/>
    </source>
</evidence>
<evidence type="ECO:0000256" key="2">
    <source>
        <dbReference type="ARBA" id="ARBA00005179"/>
    </source>
</evidence>
<dbReference type="PANTHER" id="PTHR46300">
    <property type="entry name" value="P450, PUTATIVE (EUROFUNG)-RELATED-RELATED"/>
    <property type="match status" value="1"/>
</dbReference>
<evidence type="ECO:0008006" key="13">
    <source>
        <dbReference type="Google" id="ProtNLM"/>
    </source>
</evidence>
<protein>
    <recommendedName>
        <fullName evidence="13">Cytochrome P450</fullName>
    </recommendedName>
</protein>
<dbReference type="InterPro" id="IPR001128">
    <property type="entry name" value="Cyt_P450"/>
</dbReference>
<evidence type="ECO:0000256" key="7">
    <source>
        <dbReference type="ARBA" id="ARBA00023004"/>
    </source>
</evidence>
<dbReference type="OrthoDB" id="2789670at2759"/>
<dbReference type="PANTHER" id="PTHR46300:SF7">
    <property type="entry name" value="P450, PUTATIVE (EUROFUNG)-RELATED"/>
    <property type="match status" value="1"/>
</dbReference>
<name>A0A4S4LBB2_9AGAM</name>
<dbReference type="PRINTS" id="PR00463">
    <property type="entry name" value="EP450I"/>
</dbReference>
<dbReference type="InterPro" id="IPR017972">
    <property type="entry name" value="Cyt_P450_CS"/>
</dbReference>
<reference evidence="11 12" key="1">
    <citation type="submission" date="2019-02" db="EMBL/GenBank/DDBJ databases">
        <title>Genome sequencing of the rare red list fungi Phellinidium pouzarii.</title>
        <authorList>
            <person name="Buettner E."/>
            <person name="Kellner H."/>
        </authorList>
    </citation>
    <scope>NUCLEOTIDE SEQUENCE [LARGE SCALE GENOMIC DNA]</scope>
    <source>
        <strain evidence="11 12">DSM 108285</strain>
    </source>
</reference>
<dbReference type="SUPFAM" id="SSF48264">
    <property type="entry name" value="Cytochrome P450"/>
    <property type="match status" value="1"/>
</dbReference>
<accession>A0A4S4LBB2</accession>
<dbReference type="InterPro" id="IPR036396">
    <property type="entry name" value="Cyt_P450_sf"/>
</dbReference>
<evidence type="ECO:0000313" key="12">
    <source>
        <dbReference type="Proteomes" id="UP000308199"/>
    </source>
</evidence>
<keyword evidence="6 10" id="KW-0560">Oxidoreductase</keyword>
<dbReference type="InterPro" id="IPR002401">
    <property type="entry name" value="Cyt_P450_E_grp-I"/>
</dbReference>
<evidence type="ECO:0000256" key="9">
    <source>
        <dbReference type="PIRSR" id="PIRSR602401-1"/>
    </source>
</evidence>
<dbReference type="Pfam" id="PF00067">
    <property type="entry name" value="p450"/>
    <property type="match status" value="1"/>
</dbReference>
<evidence type="ECO:0000256" key="10">
    <source>
        <dbReference type="RuleBase" id="RU000461"/>
    </source>
</evidence>
<keyword evidence="7 9" id="KW-0408">Iron</keyword>
<organism evidence="11 12">
    <name type="scientific">Phellinidium pouzarii</name>
    <dbReference type="NCBI Taxonomy" id="167371"/>
    <lineage>
        <taxon>Eukaryota</taxon>
        <taxon>Fungi</taxon>
        <taxon>Dikarya</taxon>
        <taxon>Basidiomycota</taxon>
        <taxon>Agaricomycotina</taxon>
        <taxon>Agaricomycetes</taxon>
        <taxon>Hymenochaetales</taxon>
        <taxon>Hymenochaetaceae</taxon>
        <taxon>Phellinidium</taxon>
    </lineage>
</organism>
<keyword evidence="12" id="KW-1185">Reference proteome</keyword>
<dbReference type="Gene3D" id="1.10.630.10">
    <property type="entry name" value="Cytochrome P450"/>
    <property type="match status" value="1"/>
</dbReference>
<dbReference type="AlphaFoldDB" id="A0A4S4LBB2"/>
<dbReference type="PROSITE" id="PS00086">
    <property type="entry name" value="CYTOCHROME_P450"/>
    <property type="match status" value="1"/>
</dbReference>